<protein>
    <submittedName>
        <fullName evidence="1">Uncharacterized protein</fullName>
    </submittedName>
</protein>
<proteinExistence type="predicted"/>
<sequence>MQSGTTMHFGKASYHDTSKMCAYVTFRQLFVAPMLSFEFMLNNVNMPHQDFHAYITFPPLVSSSSILSLSDGSNPFSPLCYNNLSQKFMSKGAQHSFFVFVGQIINCITSTMIDGYEGSFADFQE</sequence>
<keyword evidence="2" id="KW-1185">Reference proteome</keyword>
<organism evidence="1 2">
    <name type="scientific">Canavalia gladiata</name>
    <name type="common">Sword bean</name>
    <name type="synonym">Dolichos gladiatus</name>
    <dbReference type="NCBI Taxonomy" id="3824"/>
    <lineage>
        <taxon>Eukaryota</taxon>
        <taxon>Viridiplantae</taxon>
        <taxon>Streptophyta</taxon>
        <taxon>Embryophyta</taxon>
        <taxon>Tracheophyta</taxon>
        <taxon>Spermatophyta</taxon>
        <taxon>Magnoliopsida</taxon>
        <taxon>eudicotyledons</taxon>
        <taxon>Gunneridae</taxon>
        <taxon>Pentapetalae</taxon>
        <taxon>rosids</taxon>
        <taxon>fabids</taxon>
        <taxon>Fabales</taxon>
        <taxon>Fabaceae</taxon>
        <taxon>Papilionoideae</taxon>
        <taxon>50 kb inversion clade</taxon>
        <taxon>NPAAA clade</taxon>
        <taxon>indigoferoid/millettioid clade</taxon>
        <taxon>Phaseoleae</taxon>
        <taxon>Canavalia</taxon>
    </lineage>
</organism>
<dbReference type="EMBL" id="JAYMYQ010000005">
    <property type="protein sequence ID" value="KAK7328353.1"/>
    <property type="molecule type" value="Genomic_DNA"/>
</dbReference>
<gene>
    <name evidence="1" type="ORF">VNO77_22457</name>
</gene>
<evidence type="ECO:0000313" key="2">
    <source>
        <dbReference type="Proteomes" id="UP001367508"/>
    </source>
</evidence>
<reference evidence="1 2" key="1">
    <citation type="submission" date="2024-01" db="EMBL/GenBank/DDBJ databases">
        <title>The genomes of 5 underutilized Papilionoideae crops provide insights into root nodulation and disease resistanc.</title>
        <authorList>
            <person name="Jiang F."/>
        </authorList>
    </citation>
    <scope>NUCLEOTIDE SEQUENCE [LARGE SCALE GENOMIC DNA]</scope>
    <source>
        <strain evidence="1">LVBAO_FW01</strain>
        <tissue evidence="1">Leaves</tissue>
    </source>
</reference>
<dbReference type="AlphaFoldDB" id="A0AAN9QEH0"/>
<dbReference type="Proteomes" id="UP001367508">
    <property type="component" value="Unassembled WGS sequence"/>
</dbReference>
<evidence type="ECO:0000313" key="1">
    <source>
        <dbReference type="EMBL" id="KAK7328353.1"/>
    </source>
</evidence>
<accession>A0AAN9QEH0</accession>
<name>A0AAN9QEH0_CANGL</name>
<comment type="caution">
    <text evidence="1">The sequence shown here is derived from an EMBL/GenBank/DDBJ whole genome shotgun (WGS) entry which is preliminary data.</text>
</comment>